<keyword evidence="3" id="KW-1185">Reference proteome</keyword>
<dbReference type="KEGG" id="gce:KYE46_02850"/>
<evidence type="ECO:0000256" key="1">
    <source>
        <dbReference type="SAM" id="Phobius"/>
    </source>
</evidence>
<sequence length="116" mass="12605">MTNYLAIGLGTVVFIGAFAAGLMMWVNAGTWEDRAMLAGRVSCDREMDERHRPGSYRTSALCQCVAGTAADQRPGVLSYLSRAAMGRAMRANNREAFETCYAVHGGDYRDDQGETG</sequence>
<proteinExistence type="predicted"/>
<dbReference type="AlphaFoldDB" id="A0A8F6TYC8"/>
<keyword evidence="1" id="KW-0812">Transmembrane</keyword>
<evidence type="ECO:0000313" key="2">
    <source>
        <dbReference type="EMBL" id="QXT40214.1"/>
    </source>
</evidence>
<dbReference type="Proteomes" id="UP000825009">
    <property type="component" value="Chromosome"/>
</dbReference>
<evidence type="ECO:0000313" key="3">
    <source>
        <dbReference type="Proteomes" id="UP000825009"/>
    </source>
</evidence>
<reference evidence="2 3" key="1">
    <citation type="submission" date="2021-07" db="EMBL/GenBank/DDBJ databases">
        <title>A novel Jannaschia species isolated from marine dinoflagellate Ceratoperidinium margalefii.</title>
        <authorList>
            <person name="Jiang Y."/>
            <person name="Li Z."/>
        </authorList>
    </citation>
    <scope>NUCLEOTIDE SEQUENCE [LARGE SCALE GENOMIC DNA]</scope>
    <source>
        <strain evidence="2 3">J12C1-MA-4</strain>
    </source>
</reference>
<dbReference type="RefSeq" id="WP_219003329.1">
    <property type="nucleotide sequence ID" value="NZ_CP079194.1"/>
</dbReference>
<name>A0A8F6TYC8_9RHOB</name>
<feature type="transmembrane region" description="Helical" evidence="1">
    <location>
        <begin position="6"/>
        <end position="26"/>
    </location>
</feature>
<accession>A0A8F6TYC8</accession>
<keyword evidence="1" id="KW-0472">Membrane</keyword>
<gene>
    <name evidence="2" type="ORF">KYE46_02850</name>
</gene>
<organism evidence="2 3">
    <name type="scientific">Gymnodinialimonas ceratoperidinii</name>
    <dbReference type="NCBI Taxonomy" id="2856823"/>
    <lineage>
        <taxon>Bacteria</taxon>
        <taxon>Pseudomonadati</taxon>
        <taxon>Pseudomonadota</taxon>
        <taxon>Alphaproteobacteria</taxon>
        <taxon>Rhodobacterales</taxon>
        <taxon>Paracoccaceae</taxon>
        <taxon>Gymnodinialimonas</taxon>
    </lineage>
</organism>
<dbReference type="EMBL" id="CP079194">
    <property type="protein sequence ID" value="QXT40214.1"/>
    <property type="molecule type" value="Genomic_DNA"/>
</dbReference>
<keyword evidence="1" id="KW-1133">Transmembrane helix</keyword>
<protein>
    <submittedName>
        <fullName evidence="2">Uncharacterized protein</fullName>
    </submittedName>
</protein>